<reference evidence="1" key="1">
    <citation type="submission" date="2022-12" db="EMBL/GenBank/DDBJ databases">
        <title>Bacterial isolates from different developmental stages of Nematostella vectensis.</title>
        <authorList>
            <person name="Fraune S."/>
        </authorList>
    </citation>
    <scope>NUCLEOTIDE SEQUENCE</scope>
    <source>
        <strain evidence="1">G21630-S1</strain>
    </source>
</reference>
<dbReference type="Proteomes" id="UP001069802">
    <property type="component" value="Unassembled WGS sequence"/>
</dbReference>
<dbReference type="RefSeq" id="WP_269425258.1">
    <property type="nucleotide sequence ID" value="NZ_JAPWGY010000020.1"/>
</dbReference>
<name>A0ABT4LPT8_9PROT</name>
<keyword evidence="2" id="KW-1185">Reference proteome</keyword>
<dbReference type="PANTHER" id="PTHR13696">
    <property type="entry name" value="P-LOOP CONTAINING NUCLEOSIDE TRIPHOSPHATE HYDROLASE"/>
    <property type="match status" value="1"/>
</dbReference>
<accession>A0ABT4LPT8</accession>
<proteinExistence type="predicted"/>
<dbReference type="InterPro" id="IPR027417">
    <property type="entry name" value="P-loop_NTPase"/>
</dbReference>
<organism evidence="1 2">
    <name type="scientific">Kiloniella laminariae</name>
    <dbReference type="NCBI Taxonomy" id="454162"/>
    <lineage>
        <taxon>Bacteria</taxon>
        <taxon>Pseudomonadati</taxon>
        <taxon>Pseudomonadota</taxon>
        <taxon>Alphaproteobacteria</taxon>
        <taxon>Rhodospirillales</taxon>
        <taxon>Kiloniellaceae</taxon>
        <taxon>Kiloniella</taxon>
    </lineage>
</organism>
<dbReference type="InterPro" id="IPR050678">
    <property type="entry name" value="DNA_Partitioning_ATPase"/>
</dbReference>
<evidence type="ECO:0000313" key="2">
    <source>
        <dbReference type="Proteomes" id="UP001069802"/>
    </source>
</evidence>
<dbReference type="PANTHER" id="PTHR13696:SF96">
    <property type="entry name" value="COBQ_COBB_MIND_PARA NUCLEOTIDE BINDING DOMAIN-CONTAINING PROTEIN"/>
    <property type="match status" value="1"/>
</dbReference>
<sequence length="219" mass="24092">MDTDKKVVVVGSNKGGSGKTTTATNLAVALASLGRDVCLVDADPQRSSSRWNADREEAGHLPALTVLEKTGNLQSALSSLRDRFDFVIVDVPGRNSRELITGAAVADVLLAPHQASQLDLDTLEELQEQIQKITDLNPKLITYVYHAMASTNPSVIDAERRDFISFVSSFPEFKPLNAVGYHRKIYRDAIPQGVSVVELDNQKASDEIKTLLQEIFQWQ</sequence>
<dbReference type="PIRSF" id="PIRSF009320">
    <property type="entry name" value="Nuc_binding_HP_1000"/>
    <property type="match status" value="1"/>
</dbReference>
<evidence type="ECO:0000313" key="1">
    <source>
        <dbReference type="EMBL" id="MCZ4283138.1"/>
    </source>
</evidence>
<dbReference type="EMBL" id="JAPWGY010000020">
    <property type="protein sequence ID" value="MCZ4283138.1"/>
    <property type="molecule type" value="Genomic_DNA"/>
</dbReference>
<gene>
    <name evidence="1" type="ORF">O4H49_20305</name>
</gene>
<dbReference type="Gene3D" id="3.40.50.300">
    <property type="entry name" value="P-loop containing nucleotide triphosphate hydrolases"/>
    <property type="match status" value="1"/>
</dbReference>
<dbReference type="InterPro" id="IPR015223">
    <property type="entry name" value="MipZ"/>
</dbReference>
<comment type="caution">
    <text evidence="1">The sequence shown here is derived from an EMBL/GenBank/DDBJ whole genome shotgun (WGS) entry which is preliminary data.</text>
</comment>
<dbReference type="Pfam" id="PF09140">
    <property type="entry name" value="MipZ"/>
    <property type="match status" value="1"/>
</dbReference>
<protein>
    <submittedName>
        <fullName evidence="1">AAA family ATPase</fullName>
    </submittedName>
</protein>
<dbReference type="SUPFAM" id="SSF52540">
    <property type="entry name" value="P-loop containing nucleoside triphosphate hydrolases"/>
    <property type="match status" value="1"/>
</dbReference>
<dbReference type="CDD" id="cd02042">
    <property type="entry name" value="ParAB_family"/>
    <property type="match status" value="1"/>
</dbReference>